<dbReference type="Gene3D" id="3.30.450.20">
    <property type="entry name" value="PAS domain"/>
    <property type="match status" value="1"/>
</dbReference>
<feature type="transmembrane region" description="Helical" evidence="3">
    <location>
        <begin position="6"/>
        <end position="28"/>
    </location>
</feature>
<dbReference type="PROSITE" id="PS50112">
    <property type="entry name" value="PAS"/>
    <property type="match status" value="1"/>
</dbReference>
<dbReference type="PROSITE" id="PS50113">
    <property type="entry name" value="PAC"/>
    <property type="match status" value="1"/>
</dbReference>
<dbReference type="InterPro" id="IPR029787">
    <property type="entry name" value="Nucleotide_cyclase"/>
</dbReference>
<evidence type="ECO:0000256" key="3">
    <source>
        <dbReference type="SAM" id="Phobius"/>
    </source>
</evidence>
<protein>
    <recommendedName>
        <fullName evidence="1">cyclic-guanylate-specific phosphodiesterase</fullName>
        <ecNumber evidence="1">3.1.4.52</ecNumber>
    </recommendedName>
</protein>
<keyword evidence="3" id="KW-1133">Transmembrane helix</keyword>
<dbReference type="RefSeq" id="WP_284377804.1">
    <property type="nucleotide sequence ID" value="NZ_BSNM01000002.1"/>
</dbReference>
<dbReference type="InterPro" id="IPR035965">
    <property type="entry name" value="PAS-like_dom_sf"/>
</dbReference>
<dbReference type="CDD" id="cd00130">
    <property type="entry name" value="PAS"/>
    <property type="match status" value="1"/>
</dbReference>
<dbReference type="InterPro" id="IPR000160">
    <property type="entry name" value="GGDEF_dom"/>
</dbReference>
<dbReference type="EMBL" id="BSNM01000002">
    <property type="protein sequence ID" value="GLQ29767.1"/>
    <property type="molecule type" value="Genomic_DNA"/>
</dbReference>
<dbReference type="InterPro" id="IPR052155">
    <property type="entry name" value="Biofilm_reg_signaling"/>
</dbReference>
<name>A0AA37S6E4_9GAMM</name>
<dbReference type="PROSITE" id="PS50887">
    <property type="entry name" value="GGDEF"/>
    <property type="match status" value="1"/>
</dbReference>
<dbReference type="AlphaFoldDB" id="A0AA37S6E4"/>
<keyword evidence="3" id="KW-0472">Membrane</keyword>
<dbReference type="Pfam" id="PF00563">
    <property type="entry name" value="EAL"/>
    <property type="match status" value="1"/>
</dbReference>
<evidence type="ECO:0000313" key="9">
    <source>
        <dbReference type="Proteomes" id="UP001161389"/>
    </source>
</evidence>
<keyword evidence="3" id="KW-0812">Transmembrane</keyword>
<dbReference type="PANTHER" id="PTHR44757:SF2">
    <property type="entry name" value="BIOFILM ARCHITECTURE MAINTENANCE PROTEIN MBAA"/>
    <property type="match status" value="1"/>
</dbReference>
<organism evidence="8 9">
    <name type="scientific">Litoribrevibacter albus</name>
    <dbReference type="NCBI Taxonomy" id="1473156"/>
    <lineage>
        <taxon>Bacteria</taxon>
        <taxon>Pseudomonadati</taxon>
        <taxon>Pseudomonadota</taxon>
        <taxon>Gammaproteobacteria</taxon>
        <taxon>Oceanospirillales</taxon>
        <taxon>Oceanospirillaceae</taxon>
        <taxon>Litoribrevibacter</taxon>
    </lineage>
</organism>
<dbReference type="Gene3D" id="3.20.20.450">
    <property type="entry name" value="EAL domain"/>
    <property type="match status" value="1"/>
</dbReference>
<dbReference type="SMART" id="SM00091">
    <property type="entry name" value="PAS"/>
    <property type="match status" value="1"/>
</dbReference>
<accession>A0AA37S6E4</accession>
<evidence type="ECO:0000256" key="2">
    <source>
        <dbReference type="ARBA" id="ARBA00022636"/>
    </source>
</evidence>
<gene>
    <name evidence="8" type="ORF">GCM10007876_02450</name>
</gene>
<dbReference type="InterPro" id="IPR000700">
    <property type="entry name" value="PAS-assoc_C"/>
</dbReference>
<evidence type="ECO:0000313" key="8">
    <source>
        <dbReference type="EMBL" id="GLQ29767.1"/>
    </source>
</evidence>
<dbReference type="PANTHER" id="PTHR44757">
    <property type="entry name" value="DIGUANYLATE CYCLASE DGCP"/>
    <property type="match status" value="1"/>
</dbReference>
<dbReference type="InterPro" id="IPR000014">
    <property type="entry name" value="PAS"/>
</dbReference>
<evidence type="ECO:0000259" key="7">
    <source>
        <dbReference type="PROSITE" id="PS50887"/>
    </source>
</evidence>
<dbReference type="CDD" id="cd01948">
    <property type="entry name" value="EAL"/>
    <property type="match status" value="1"/>
</dbReference>
<dbReference type="CDD" id="cd01949">
    <property type="entry name" value="GGDEF"/>
    <property type="match status" value="1"/>
</dbReference>
<feature type="domain" description="PAS" evidence="4">
    <location>
        <begin position="403"/>
        <end position="473"/>
    </location>
</feature>
<evidence type="ECO:0000259" key="5">
    <source>
        <dbReference type="PROSITE" id="PS50113"/>
    </source>
</evidence>
<feature type="domain" description="GGDEF" evidence="7">
    <location>
        <begin position="559"/>
        <end position="692"/>
    </location>
</feature>
<dbReference type="InterPro" id="IPR043128">
    <property type="entry name" value="Rev_trsase/Diguanyl_cyclase"/>
</dbReference>
<dbReference type="Gene3D" id="3.30.70.270">
    <property type="match status" value="1"/>
</dbReference>
<dbReference type="EC" id="3.1.4.52" evidence="1"/>
<dbReference type="Proteomes" id="UP001161389">
    <property type="component" value="Unassembled WGS sequence"/>
</dbReference>
<dbReference type="PROSITE" id="PS50883">
    <property type="entry name" value="EAL"/>
    <property type="match status" value="1"/>
</dbReference>
<dbReference type="Pfam" id="PF13426">
    <property type="entry name" value="PAS_9"/>
    <property type="match status" value="1"/>
</dbReference>
<sequence>MHFSFVANIALSAACLVWIAVSAYYLFFSTRQLPKLTRKISIALAVHGTLIAALSLSSLLSLPQFSNYFQIQSEVPQMISGILALSLGFLSISWFLPKVLPSYSQREYELETSLSDTTSHLKSLYSLSQQGVMLVYADSFEIQQANTEAKRVLHLVNRGGDQLALPKAMRDYLANWLKHGRSSSILSLPSNHGIVTLNLDITSFAMEKSPVLLVQFKDIETLPDSHRPSVEHEHSFEVQLIERFDELLNIQAGNGTELVTQLANRLANFSLFDYVAFLETDNKAQTTSFRMISELGQQTQQVLAKNSFEERMLDPQSGIQLYSRVSELKLPTEITDVIEPHSSLTVVNLDDQLSQQFTLILFTRKTSKLNSAVLALVEQLRTQICYRINQLSQSNIQKQNALLQKQLTTIIESSANAIILTNTNFMIEYVNPKLCETSGFDEQQLIGRPFSQLCPIEDNPLIHRSIRDHVKANQPWYGEVVQRDRQGHLRWSNLQLSFMHDEQGEVSHYIMHLEDRTELYLAQDEINQLTHFDPLTNLPNRNLLTLRMKSAIEENKSKNIMALMYLDLDGFKHINDSLGHQSGDRLLKQIAERLTEHLTPDDTLARLGGDEFAILIPNVLAKGSIVNLVNSVLETISLPTIISDNSVVLTGSIGITLFPQDAQTVEELQKNADLAMYQAKKEQGNSYHIYTPELNTQAVKRLDMEHRLRKAIQNEELDVHFQPQVDITTGEVVGAEALVRWTDPERGPISPVQFIPLAEETGLIAELGNWVLHQSCAYCREFMAHVTGPFKVAINLSAYQFKRSDQLIQELESALYNHTLPPECIELELTESMLMENVQSTKETLRQLHDKGITLAIDDFGTGYSSLAYLKEFPIDKLKIDRSFIKDVNRSQDDAAITTAVIAMAHKLGLTVLAEGVENSSQLQFLINHNCNYMQGFYFSKPLPADEFIDLLCKDERTPDLLKGLQ</sequence>
<dbReference type="Pfam" id="PF00990">
    <property type="entry name" value="GGDEF"/>
    <property type="match status" value="1"/>
</dbReference>
<dbReference type="NCBIfam" id="TIGR00229">
    <property type="entry name" value="sensory_box"/>
    <property type="match status" value="1"/>
</dbReference>
<proteinExistence type="predicted"/>
<keyword evidence="2" id="KW-0973">c-di-GMP</keyword>
<dbReference type="FunFam" id="3.20.20.450:FF:000001">
    <property type="entry name" value="Cyclic di-GMP phosphodiesterase yahA"/>
    <property type="match status" value="1"/>
</dbReference>
<evidence type="ECO:0000256" key="1">
    <source>
        <dbReference type="ARBA" id="ARBA00012282"/>
    </source>
</evidence>
<evidence type="ECO:0000259" key="4">
    <source>
        <dbReference type="PROSITE" id="PS50112"/>
    </source>
</evidence>
<dbReference type="SMART" id="SM00267">
    <property type="entry name" value="GGDEF"/>
    <property type="match status" value="1"/>
</dbReference>
<feature type="transmembrane region" description="Helical" evidence="3">
    <location>
        <begin position="40"/>
        <end position="63"/>
    </location>
</feature>
<dbReference type="SUPFAM" id="SSF55785">
    <property type="entry name" value="PYP-like sensor domain (PAS domain)"/>
    <property type="match status" value="1"/>
</dbReference>
<comment type="caution">
    <text evidence="8">The sequence shown here is derived from an EMBL/GenBank/DDBJ whole genome shotgun (WGS) entry which is preliminary data.</text>
</comment>
<feature type="domain" description="EAL" evidence="6">
    <location>
        <begin position="701"/>
        <end position="956"/>
    </location>
</feature>
<dbReference type="InterPro" id="IPR001633">
    <property type="entry name" value="EAL_dom"/>
</dbReference>
<dbReference type="SMART" id="SM00052">
    <property type="entry name" value="EAL"/>
    <property type="match status" value="1"/>
</dbReference>
<reference evidence="8" key="2">
    <citation type="submission" date="2023-01" db="EMBL/GenBank/DDBJ databases">
        <title>Draft genome sequence of Litoribrevibacter albus strain NBRC 110071.</title>
        <authorList>
            <person name="Sun Q."/>
            <person name="Mori K."/>
        </authorList>
    </citation>
    <scope>NUCLEOTIDE SEQUENCE</scope>
    <source>
        <strain evidence="8">NBRC 110071</strain>
    </source>
</reference>
<dbReference type="SUPFAM" id="SSF55073">
    <property type="entry name" value="Nucleotide cyclase"/>
    <property type="match status" value="1"/>
</dbReference>
<evidence type="ECO:0000259" key="6">
    <source>
        <dbReference type="PROSITE" id="PS50883"/>
    </source>
</evidence>
<feature type="domain" description="PAC" evidence="5">
    <location>
        <begin position="474"/>
        <end position="528"/>
    </location>
</feature>
<reference evidence="8" key="1">
    <citation type="journal article" date="2014" name="Int. J. Syst. Evol. Microbiol.">
        <title>Complete genome sequence of Corynebacterium casei LMG S-19264T (=DSM 44701T), isolated from a smear-ripened cheese.</title>
        <authorList>
            <consortium name="US DOE Joint Genome Institute (JGI-PGF)"/>
            <person name="Walter F."/>
            <person name="Albersmeier A."/>
            <person name="Kalinowski J."/>
            <person name="Ruckert C."/>
        </authorList>
    </citation>
    <scope>NUCLEOTIDE SEQUENCE</scope>
    <source>
        <strain evidence="8">NBRC 110071</strain>
    </source>
</reference>
<dbReference type="SUPFAM" id="SSF141868">
    <property type="entry name" value="EAL domain-like"/>
    <property type="match status" value="1"/>
</dbReference>
<dbReference type="GO" id="GO:0071111">
    <property type="term" value="F:cyclic-guanylate-specific phosphodiesterase activity"/>
    <property type="evidence" value="ECO:0007669"/>
    <property type="project" value="UniProtKB-EC"/>
</dbReference>
<keyword evidence="9" id="KW-1185">Reference proteome</keyword>
<dbReference type="NCBIfam" id="TIGR00254">
    <property type="entry name" value="GGDEF"/>
    <property type="match status" value="1"/>
</dbReference>
<dbReference type="InterPro" id="IPR035919">
    <property type="entry name" value="EAL_sf"/>
</dbReference>